<dbReference type="EMBL" id="CP122539">
    <property type="protein sequence ID" value="WGH74816.1"/>
    <property type="molecule type" value="Genomic_DNA"/>
</dbReference>
<evidence type="ECO:0008006" key="4">
    <source>
        <dbReference type="Google" id="ProtNLM"/>
    </source>
</evidence>
<feature type="compositionally biased region" description="Gly residues" evidence="1">
    <location>
        <begin position="254"/>
        <end position="263"/>
    </location>
</feature>
<gene>
    <name evidence="2" type="ORF">P8625_12080</name>
</gene>
<feature type="region of interest" description="Disordered" evidence="1">
    <location>
        <begin position="245"/>
        <end position="304"/>
    </location>
</feature>
<feature type="compositionally biased region" description="Low complexity" evidence="1">
    <location>
        <begin position="264"/>
        <end position="288"/>
    </location>
</feature>
<accession>A0ABY8L010</accession>
<reference evidence="2 3" key="1">
    <citation type="submission" date="2023-04" db="EMBL/GenBank/DDBJ databases">
        <title>Tenacibaculum tangerinum sp. nov., isolated from sea tidal flat of South Korea.</title>
        <authorList>
            <person name="Lee S.H."/>
            <person name="Kim J.-J."/>
        </authorList>
    </citation>
    <scope>NUCLEOTIDE SEQUENCE [LARGE SCALE GENOMIC DNA]</scope>
    <source>
        <strain evidence="2 3">GRR-S3-23</strain>
    </source>
</reference>
<evidence type="ECO:0000256" key="1">
    <source>
        <dbReference type="SAM" id="MobiDB-lite"/>
    </source>
</evidence>
<keyword evidence="3" id="KW-1185">Reference proteome</keyword>
<evidence type="ECO:0000313" key="2">
    <source>
        <dbReference type="EMBL" id="WGH74816.1"/>
    </source>
</evidence>
<proteinExistence type="predicted"/>
<dbReference type="Proteomes" id="UP001232001">
    <property type="component" value="Chromosome"/>
</dbReference>
<organism evidence="2 3">
    <name type="scientific">Tenacibaculum tangerinum</name>
    <dbReference type="NCBI Taxonomy" id="3038772"/>
    <lineage>
        <taxon>Bacteria</taxon>
        <taxon>Pseudomonadati</taxon>
        <taxon>Bacteroidota</taxon>
        <taxon>Flavobacteriia</taxon>
        <taxon>Flavobacteriales</taxon>
        <taxon>Flavobacteriaceae</taxon>
        <taxon>Tenacibaculum</taxon>
    </lineage>
</organism>
<name>A0ABY8L010_9FLAO</name>
<sequence length="512" mass="56671">MKTTHFFKFTTLLFAFSVLLWNCEKEEVAFSQEQKGLANYTLEKLNYDDLLKDTEIQKSLPLLEQNFSNSKQYKEEEIAEGLNILTEKVTKITTENVVTWTFQIKKPVLTASYFENFLVKKYQNTFTYFLISYQQKPEVALENPYGKAISYKIPEKYLSLENINLSAKDEFIDWAPPEGGSDDECEGTVYTEIEPCNQGGYHTLKYACQDYPPIHGTSNTPCNNPCSGTNIVTIIDFSHCESGTYTPPTNSTTSGGGSAGTGSGTSDPTTGGGTTTNDTTTGETYTTPINEDGSDPTTSPEKAQAQEINKKLDYSLTKAEIAWLEANFTEAAKIDTFLIENTTAEAKAFAKEIIEALVNELAGTFEEYVKENLTWPYPNCVSFEYANVDGVKGAQTTGVNNMFTAYITTSPTTTKLSAISITYPSLFFTMPSQWTNGRAATLTAEALNNSIDLTKSWFISNPTANEHELQAVWMANMKSQMAIFGGTVGTKNLFTVRSPAPYTTSWFKSNCG</sequence>
<protein>
    <recommendedName>
        <fullName evidence="4">Lipoprotein</fullName>
    </recommendedName>
</protein>
<evidence type="ECO:0000313" key="3">
    <source>
        <dbReference type="Proteomes" id="UP001232001"/>
    </source>
</evidence>
<dbReference type="RefSeq" id="WP_279650710.1">
    <property type="nucleotide sequence ID" value="NZ_CP122539.1"/>
</dbReference>